<dbReference type="PANTHER" id="PTHR46148:SF60">
    <property type="entry name" value="CHROMO DOMAIN-CONTAINING PROTEIN"/>
    <property type="match status" value="1"/>
</dbReference>
<dbReference type="PANTHER" id="PTHR46148">
    <property type="entry name" value="CHROMO DOMAIN-CONTAINING PROTEIN"/>
    <property type="match status" value="1"/>
</dbReference>
<protein>
    <submittedName>
        <fullName evidence="3">Uncharacterized protein LOC108661929</fullName>
    </submittedName>
</protein>
<proteinExistence type="predicted"/>
<organism evidence="2 3">
    <name type="scientific">Theobroma cacao</name>
    <name type="common">Cacao</name>
    <name type="synonym">Cocoa</name>
    <dbReference type="NCBI Taxonomy" id="3641"/>
    <lineage>
        <taxon>Eukaryota</taxon>
        <taxon>Viridiplantae</taxon>
        <taxon>Streptophyta</taxon>
        <taxon>Embryophyta</taxon>
        <taxon>Tracheophyta</taxon>
        <taxon>Spermatophyta</taxon>
        <taxon>Magnoliopsida</taxon>
        <taxon>eudicotyledons</taxon>
        <taxon>Gunneridae</taxon>
        <taxon>Pentapetalae</taxon>
        <taxon>rosids</taxon>
        <taxon>malvids</taxon>
        <taxon>Malvales</taxon>
        <taxon>Malvaceae</taxon>
        <taxon>Byttnerioideae</taxon>
        <taxon>Theobroma</taxon>
    </lineage>
</organism>
<gene>
    <name evidence="3" type="primary">LOC108661929</name>
</gene>
<dbReference type="GeneID" id="108661929"/>
<dbReference type="Gramene" id="Tc05v2_t009250.1">
    <property type="protein sequence ID" value="Tc05v2_p009250.1"/>
    <property type="gene ID" value="Tc05v2_g009250"/>
</dbReference>
<dbReference type="RefSeq" id="XP_017976410.1">
    <property type="nucleotide sequence ID" value="XM_018120921.1"/>
</dbReference>
<name>A0AB32WEW8_THECC</name>
<evidence type="ECO:0000259" key="1">
    <source>
        <dbReference type="Pfam" id="PF24626"/>
    </source>
</evidence>
<feature type="domain" description="Tf2-1-like SH3-like" evidence="1">
    <location>
        <begin position="69"/>
        <end position="133"/>
    </location>
</feature>
<dbReference type="InterPro" id="IPR056924">
    <property type="entry name" value="SH3_Tf2-1"/>
</dbReference>
<dbReference type="Proteomes" id="UP000694886">
    <property type="component" value="Chromosome 5"/>
</dbReference>
<accession>A0AB32WEW8</accession>
<evidence type="ECO:0000313" key="3">
    <source>
        <dbReference type="RefSeq" id="XP_017976410.1"/>
    </source>
</evidence>
<reference evidence="3" key="2">
    <citation type="submission" date="2025-08" db="UniProtKB">
        <authorList>
            <consortium name="RefSeq"/>
        </authorList>
    </citation>
    <scope>IDENTIFICATION</scope>
</reference>
<dbReference type="KEGG" id="tcc:108661929"/>
<evidence type="ECO:0000313" key="2">
    <source>
        <dbReference type="Proteomes" id="UP000694886"/>
    </source>
</evidence>
<sequence>MVPYETLYECKCRSPIAYFEVDERKLLGLEIVQEATDKIQLIQDRLLTSQSQHKSYADHRRRDLGIEVGDHVFLKVSPIKGIMRLGKKGKLSSRYIGTFEILEKLGVVAYRLTLPADVSNIHLVFHVSVLRNYNLNPSHVICYEETHLDNDPSYEEVLVQILDSQVN</sequence>
<dbReference type="AlphaFoldDB" id="A0AB32WEW8"/>
<reference evidence="2" key="1">
    <citation type="journal article" date="1997" name="Nucleic Acids Res.">
        <title>tRNAscan-SE: a program for improved detection of transfer RNA genes in genomic sequence.</title>
        <authorList>
            <person name="Lowe T.M."/>
            <person name="Eddy S.R."/>
        </authorList>
    </citation>
    <scope>NUCLEOTIDE SEQUENCE [LARGE SCALE GENOMIC DNA]</scope>
    <source>
        <strain evidence="2">r\B97-61/B2</strain>
    </source>
</reference>
<dbReference type="Pfam" id="PF24626">
    <property type="entry name" value="SH3_Tf2-1"/>
    <property type="match status" value="1"/>
</dbReference>